<keyword evidence="5 6" id="KW-0472">Membrane</keyword>
<dbReference type="InterPro" id="IPR038078">
    <property type="entry name" value="PhoU-like_sf"/>
</dbReference>
<evidence type="ECO:0000256" key="2">
    <source>
        <dbReference type="ARBA" id="ARBA00022475"/>
    </source>
</evidence>
<evidence type="ECO:0000256" key="4">
    <source>
        <dbReference type="ARBA" id="ARBA00022989"/>
    </source>
</evidence>
<dbReference type="Gene3D" id="1.20.58.220">
    <property type="entry name" value="Phosphate transport system protein phou homolog 2, domain 2"/>
    <property type="match status" value="1"/>
</dbReference>
<name>A0ABY5VDY7_9FIRM</name>
<proteinExistence type="predicted"/>
<feature type="transmembrane region" description="Helical" evidence="6">
    <location>
        <begin position="148"/>
        <end position="166"/>
    </location>
</feature>
<feature type="transmembrane region" description="Helical" evidence="6">
    <location>
        <begin position="290"/>
        <end position="310"/>
    </location>
</feature>
<feature type="transmembrane region" description="Helical" evidence="6">
    <location>
        <begin position="49"/>
        <end position="72"/>
    </location>
</feature>
<dbReference type="SUPFAM" id="SSF109755">
    <property type="entry name" value="PhoU-like"/>
    <property type="match status" value="1"/>
</dbReference>
<evidence type="ECO:0000256" key="6">
    <source>
        <dbReference type="SAM" id="Phobius"/>
    </source>
</evidence>
<dbReference type="Pfam" id="PF02690">
    <property type="entry name" value="Na_Pi_cotrans"/>
    <property type="match status" value="1"/>
</dbReference>
<dbReference type="InterPro" id="IPR026022">
    <property type="entry name" value="PhoU_dom"/>
</dbReference>
<keyword evidence="9" id="KW-1185">Reference proteome</keyword>
<feature type="domain" description="PhoU" evidence="7">
    <location>
        <begin position="470"/>
        <end position="547"/>
    </location>
</feature>
<feature type="transmembrane region" description="Helical" evidence="6">
    <location>
        <begin position="6"/>
        <end position="28"/>
    </location>
</feature>
<dbReference type="Pfam" id="PF01895">
    <property type="entry name" value="PhoU"/>
    <property type="match status" value="2"/>
</dbReference>
<dbReference type="PANTHER" id="PTHR10010:SF46">
    <property type="entry name" value="SODIUM-DEPENDENT PHOSPHATE TRANSPORT PROTEIN 2B"/>
    <property type="match status" value="1"/>
</dbReference>
<evidence type="ECO:0000313" key="9">
    <source>
        <dbReference type="Proteomes" id="UP001060164"/>
    </source>
</evidence>
<sequence length="589" mass="63870">MDLFDVLTMVGGLALFLYGMSLLGDGLSKASGGRMEKILEKLTSNPIKAVLLGAGVTAVIQSSSATTVMVVGFVNSGIMKLSQAVGIIMGANIGTTVTSWILSLTGIESGNFFIQLLKPTSFSPIMAVIGVAIFMFSKSEKKKNVAMILVGFAILMFGMDTMSSAVKPLADVPEFTNILLMFSNPVLGVVAGAVLTAVIQSSSASIGILQALCVTGSVTYGAALPIIMGQNIGTCVTAMISGIGASKNARRAALVHLYFNIIGTVIFMVAFYVLNAAIGFAFLGDAANPAGIAVIHSIFNISATAVLLPFSKGLEKLAYLTIKADEETELPAEETADLQFLDARFLDQPAFAIGQCKTVAIHMAEMAQKGLYTAMTLINNYQKEKADMVVALENNVDHYEDQLGTYLVKLSSRDLSQKDSHTLSLLLHCIGDFERISDHAVNIMEAAKEMHEKELFFSEKAEHELNIYMNAVCEIVDTAIQVFRAEDQEMAENIEPLEEVIDGMQEELKKRHIKRLRKGTCTIEMGFVLADLTTNFERVADHCSNIGVCLLELQDDGMDVHEYLDVLRQSEDENFKKQVVQFAKKYALP</sequence>
<dbReference type="EMBL" id="CP102290">
    <property type="protein sequence ID" value="UWP58839.1"/>
    <property type="molecule type" value="Genomic_DNA"/>
</dbReference>
<keyword evidence="4 6" id="KW-1133">Transmembrane helix</keyword>
<evidence type="ECO:0000313" key="8">
    <source>
        <dbReference type="EMBL" id="UWP58839.1"/>
    </source>
</evidence>
<dbReference type="RefSeq" id="WP_028527407.1">
    <property type="nucleotide sequence ID" value="NZ_CABLBR010000001.1"/>
</dbReference>
<evidence type="ECO:0000259" key="7">
    <source>
        <dbReference type="Pfam" id="PF01895"/>
    </source>
</evidence>
<feature type="transmembrane region" description="Helical" evidence="6">
    <location>
        <begin position="116"/>
        <end position="136"/>
    </location>
</feature>
<dbReference type="NCBIfam" id="TIGR00704">
    <property type="entry name" value="NaPi_cotrn_rel"/>
    <property type="match status" value="1"/>
</dbReference>
<feature type="transmembrane region" description="Helical" evidence="6">
    <location>
        <begin position="178"/>
        <end position="199"/>
    </location>
</feature>
<dbReference type="Proteomes" id="UP001060164">
    <property type="component" value="Chromosome"/>
</dbReference>
<feature type="transmembrane region" description="Helical" evidence="6">
    <location>
        <begin position="257"/>
        <end position="284"/>
    </location>
</feature>
<protein>
    <submittedName>
        <fullName evidence="8">Na/Pi cotransporter family protein</fullName>
    </submittedName>
</protein>
<feature type="domain" description="PhoU" evidence="7">
    <location>
        <begin position="362"/>
        <end position="446"/>
    </location>
</feature>
<keyword evidence="2" id="KW-1003">Cell membrane</keyword>
<accession>A0ABY5VDY7</accession>
<comment type="subcellular location">
    <subcellularLocation>
        <location evidence="1">Cell membrane</location>
        <topology evidence="1">Multi-pass membrane protein</topology>
    </subcellularLocation>
</comment>
<feature type="transmembrane region" description="Helical" evidence="6">
    <location>
        <begin position="84"/>
        <end position="104"/>
    </location>
</feature>
<keyword evidence="3 6" id="KW-0812">Transmembrane</keyword>
<evidence type="ECO:0000256" key="3">
    <source>
        <dbReference type="ARBA" id="ARBA00022692"/>
    </source>
</evidence>
<dbReference type="PANTHER" id="PTHR10010">
    <property type="entry name" value="SOLUTE CARRIER FAMILY 34 SODIUM PHOSPHATE , MEMBER 2-RELATED"/>
    <property type="match status" value="1"/>
</dbReference>
<dbReference type="NCBIfam" id="NF037997">
    <property type="entry name" value="Na_Pi_symport"/>
    <property type="match status" value="1"/>
</dbReference>
<dbReference type="InterPro" id="IPR003841">
    <property type="entry name" value="Na/Pi_transpt"/>
</dbReference>
<dbReference type="InterPro" id="IPR004633">
    <property type="entry name" value="NaPi_cotrn-rel/YqeW-like"/>
</dbReference>
<evidence type="ECO:0000256" key="1">
    <source>
        <dbReference type="ARBA" id="ARBA00004651"/>
    </source>
</evidence>
<organism evidence="8 9">
    <name type="scientific">Ruminococcus gauvreauii</name>
    <dbReference type="NCBI Taxonomy" id="438033"/>
    <lineage>
        <taxon>Bacteria</taxon>
        <taxon>Bacillati</taxon>
        <taxon>Bacillota</taxon>
        <taxon>Clostridia</taxon>
        <taxon>Eubacteriales</taxon>
        <taxon>Oscillospiraceae</taxon>
        <taxon>Ruminococcus</taxon>
    </lineage>
</organism>
<gene>
    <name evidence="8" type="ORF">NQ502_15905</name>
</gene>
<evidence type="ECO:0000256" key="5">
    <source>
        <dbReference type="ARBA" id="ARBA00023136"/>
    </source>
</evidence>
<reference evidence="8" key="1">
    <citation type="journal article" date="2022" name="Cell">
        <title>Design, construction, and in vivo augmentation of a complex gut microbiome.</title>
        <authorList>
            <person name="Cheng A.G."/>
            <person name="Ho P.Y."/>
            <person name="Aranda-Diaz A."/>
            <person name="Jain S."/>
            <person name="Yu F.B."/>
            <person name="Meng X."/>
            <person name="Wang M."/>
            <person name="Iakiviak M."/>
            <person name="Nagashima K."/>
            <person name="Zhao A."/>
            <person name="Murugkar P."/>
            <person name="Patil A."/>
            <person name="Atabakhsh K."/>
            <person name="Weakley A."/>
            <person name="Yan J."/>
            <person name="Brumbaugh A.R."/>
            <person name="Higginbottom S."/>
            <person name="Dimas A."/>
            <person name="Shiver A.L."/>
            <person name="Deutschbauer A."/>
            <person name="Neff N."/>
            <person name="Sonnenburg J.L."/>
            <person name="Huang K.C."/>
            <person name="Fischbach M.A."/>
        </authorList>
    </citation>
    <scope>NUCLEOTIDE SEQUENCE</scope>
    <source>
        <strain evidence="8">DSM 19829</strain>
    </source>
</reference>